<feature type="signal peptide" evidence="1">
    <location>
        <begin position="1"/>
        <end position="19"/>
    </location>
</feature>
<evidence type="ECO:0000313" key="2">
    <source>
        <dbReference type="EMBL" id="KAE9352803.1"/>
    </source>
</evidence>
<gene>
    <name evidence="2" type="ORF">PF008_g5300</name>
</gene>
<organism evidence="2 3">
    <name type="scientific">Phytophthora fragariae</name>
    <dbReference type="NCBI Taxonomy" id="53985"/>
    <lineage>
        <taxon>Eukaryota</taxon>
        <taxon>Sar</taxon>
        <taxon>Stramenopiles</taxon>
        <taxon>Oomycota</taxon>
        <taxon>Peronosporomycetes</taxon>
        <taxon>Peronosporales</taxon>
        <taxon>Peronosporaceae</taxon>
        <taxon>Phytophthora</taxon>
    </lineage>
</organism>
<dbReference type="EMBL" id="QXFY01000193">
    <property type="protein sequence ID" value="KAE9352803.1"/>
    <property type="molecule type" value="Genomic_DNA"/>
</dbReference>
<evidence type="ECO:0000313" key="3">
    <source>
        <dbReference type="Proteomes" id="UP000486351"/>
    </source>
</evidence>
<keyword evidence="1" id="KW-0732">Signal</keyword>
<dbReference type="Proteomes" id="UP000486351">
    <property type="component" value="Unassembled WGS sequence"/>
</dbReference>
<dbReference type="AlphaFoldDB" id="A0A6G0S915"/>
<proteinExistence type="predicted"/>
<reference evidence="2 3" key="1">
    <citation type="submission" date="2018-09" db="EMBL/GenBank/DDBJ databases">
        <title>Genomic investigation of the strawberry pathogen Phytophthora fragariae indicates pathogenicity is determined by transcriptional variation in three key races.</title>
        <authorList>
            <person name="Adams T.M."/>
            <person name="Armitage A.D."/>
            <person name="Sobczyk M.K."/>
            <person name="Bates H.J."/>
            <person name="Dunwell J.M."/>
            <person name="Nellist C.F."/>
            <person name="Harrison R.J."/>
        </authorList>
    </citation>
    <scope>NUCLEOTIDE SEQUENCE [LARGE SCALE GENOMIC DNA]</scope>
    <source>
        <strain evidence="2 3">NOV-77</strain>
    </source>
</reference>
<sequence>MRGIGVCAGMVAALSLLKACTIRHLPFGFLTQNAGVECGVLLSRTTVLPRI</sequence>
<protein>
    <submittedName>
        <fullName evidence="2">Uncharacterized protein</fullName>
    </submittedName>
</protein>
<feature type="chain" id="PRO_5026138658" evidence="1">
    <location>
        <begin position="20"/>
        <end position="51"/>
    </location>
</feature>
<accession>A0A6G0S915</accession>
<evidence type="ECO:0000256" key="1">
    <source>
        <dbReference type="SAM" id="SignalP"/>
    </source>
</evidence>
<comment type="caution">
    <text evidence="2">The sequence shown here is derived from an EMBL/GenBank/DDBJ whole genome shotgun (WGS) entry which is preliminary data.</text>
</comment>
<name>A0A6G0S915_9STRA</name>